<dbReference type="InterPro" id="IPR041121">
    <property type="entry name" value="SDH_C"/>
</dbReference>
<feature type="binding site" evidence="10">
    <location>
        <position position="93"/>
    </location>
    <ligand>
        <name>shikimate</name>
        <dbReference type="ChEBI" id="CHEBI:36208"/>
    </ligand>
</feature>
<dbReference type="Pfam" id="PF08501">
    <property type="entry name" value="Shikimate_dh_N"/>
    <property type="match status" value="1"/>
</dbReference>
<evidence type="ECO:0000313" key="14">
    <source>
        <dbReference type="EMBL" id="OIQ58561.1"/>
    </source>
</evidence>
<keyword evidence="5 10" id="KW-0057">Aromatic amino acid biosynthesis</keyword>
<feature type="binding site" evidence="10">
    <location>
        <position position="228"/>
    </location>
    <ligand>
        <name>NADP(+)</name>
        <dbReference type="ChEBI" id="CHEBI:58349"/>
    </ligand>
</feature>
<evidence type="ECO:0000256" key="4">
    <source>
        <dbReference type="ARBA" id="ARBA00023002"/>
    </source>
</evidence>
<dbReference type="InterPro" id="IPR011342">
    <property type="entry name" value="Shikimate_DH"/>
</dbReference>
<dbReference type="GO" id="GO:0052734">
    <property type="term" value="F:shikimate 3-dehydrogenase (NAD+) activity"/>
    <property type="evidence" value="ECO:0007669"/>
    <property type="project" value="RHEA"/>
</dbReference>
<dbReference type="HAMAP" id="MF_00222">
    <property type="entry name" value="Shikimate_DH_AroE"/>
    <property type="match status" value="1"/>
</dbReference>
<dbReference type="InterPro" id="IPR022893">
    <property type="entry name" value="Shikimate_DH_fam"/>
</dbReference>
<dbReference type="UniPathway" id="UPA00053">
    <property type="reaction ID" value="UER00087"/>
</dbReference>
<feature type="domain" description="Shikimate dehydrogenase substrate binding N-terminal" evidence="12">
    <location>
        <begin position="13"/>
        <end position="95"/>
    </location>
</feature>
<dbReference type="Gene3D" id="3.40.50.10860">
    <property type="entry name" value="Leucine Dehydrogenase, chain A, domain 1"/>
    <property type="match status" value="1"/>
</dbReference>
<comment type="catalytic activity">
    <reaction evidence="6 10">
        <text>shikimate + NADP(+) = 3-dehydroshikimate + NADPH + H(+)</text>
        <dbReference type="Rhea" id="RHEA:17737"/>
        <dbReference type="ChEBI" id="CHEBI:15378"/>
        <dbReference type="ChEBI" id="CHEBI:16630"/>
        <dbReference type="ChEBI" id="CHEBI:36208"/>
        <dbReference type="ChEBI" id="CHEBI:57783"/>
        <dbReference type="ChEBI" id="CHEBI:58349"/>
        <dbReference type="EC" id="1.1.1.25"/>
    </reaction>
</comment>
<keyword evidence="2 10" id="KW-0028">Amino-acid biosynthesis</keyword>
<feature type="active site" description="Proton acceptor" evidence="10">
    <location>
        <position position="72"/>
    </location>
</feature>
<dbReference type="PANTHER" id="PTHR21089">
    <property type="entry name" value="SHIKIMATE DEHYDROGENASE"/>
    <property type="match status" value="1"/>
</dbReference>
<reference evidence="14 15" key="1">
    <citation type="submission" date="2016-08" db="EMBL/GenBank/DDBJ databases">
        <title>Genome-based comparison of Moorella thermoacetic strains.</title>
        <authorList>
            <person name="Poehlein A."/>
            <person name="Bengelsdorf F.R."/>
            <person name="Esser C."/>
            <person name="Duerre P."/>
            <person name="Daniel R."/>
        </authorList>
    </citation>
    <scope>NUCLEOTIDE SEQUENCE [LARGE SCALE GENOMIC DNA]</scope>
    <source>
        <strain evidence="14 15">DSM 21394</strain>
    </source>
</reference>
<comment type="catalytic activity">
    <reaction evidence="7">
        <text>L-quinate + NAD(+) = 3-dehydroquinate + NADH + H(+)</text>
        <dbReference type="Rhea" id="RHEA:22364"/>
        <dbReference type="ChEBI" id="CHEBI:15378"/>
        <dbReference type="ChEBI" id="CHEBI:29751"/>
        <dbReference type="ChEBI" id="CHEBI:32364"/>
        <dbReference type="ChEBI" id="CHEBI:57540"/>
        <dbReference type="ChEBI" id="CHEBI:57945"/>
        <dbReference type="EC" id="1.1.1.24"/>
    </reaction>
</comment>
<dbReference type="NCBIfam" id="NF001319">
    <property type="entry name" value="PRK00258.3-3"/>
    <property type="match status" value="1"/>
</dbReference>
<dbReference type="Proteomes" id="UP000182811">
    <property type="component" value="Unassembled WGS sequence"/>
</dbReference>
<dbReference type="NCBIfam" id="NF001314">
    <property type="entry name" value="PRK00258.2-2"/>
    <property type="match status" value="1"/>
</dbReference>
<comment type="catalytic activity">
    <reaction evidence="8">
        <text>shikimate + NAD(+) = 3-dehydroshikimate + NADH + H(+)</text>
        <dbReference type="Rhea" id="RHEA:17741"/>
        <dbReference type="ChEBI" id="CHEBI:15378"/>
        <dbReference type="ChEBI" id="CHEBI:16630"/>
        <dbReference type="ChEBI" id="CHEBI:36208"/>
        <dbReference type="ChEBI" id="CHEBI:57540"/>
        <dbReference type="ChEBI" id="CHEBI:57945"/>
    </reaction>
</comment>
<dbReference type="InterPro" id="IPR006151">
    <property type="entry name" value="Shikm_DH/Glu-tRNA_Rdtase"/>
</dbReference>
<protein>
    <recommendedName>
        <fullName evidence="10">Shikimate dehydrogenase (NADP(+))</fullName>
        <shortName evidence="10">SDH</shortName>
        <ecNumber evidence="10">1.1.1.25</ecNumber>
    </recommendedName>
</protein>
<proteinExistence type="inferred from homology"/>
<feature type="binding site" evidence="10">
    <location>
        <position position="251"/>
    </location>
    <ligand>
        <name>NADP(+)</name>
        <dbReference type="ChEBI" id="CHEBI:58349"/>
    </ligand>
</feature>
<dbReference type="EC" id="1.1.1.25" evidence="10"/>
<dbReference type="SUPFAM" id="SSF53223">
    <property type="entry name" value="Aminoacid dehydrogenase-like, N-terminal domain"/>
    <property type="match status" value="1"/>
</dbReference>
<dbReference type="GO" id="GO:0009423">
    <property type="term" value="P:chorismate biosynthetic process"/>
    <property type="evidence" value="ECO:0007669"/>
    <property type="project" value="UniProtKB-UniRule"/>
</dbReference>
<dbReference type="GO" id="GO:0030266">
    <property type="term" value="F:quinate 3-dehydrogenase (NAD+) activity"/>
    <property type="evidence" value="ECO:0007669"/>
    <property type="project" value="UniProtKB-EC"/>
</dbReference>
<name>A0A1J5NHP8_NEOTH</name>
<dbReference type="GO" id="GO:0009073">
    <property type="term" value="P:aromatic amino acid family biosynthetic process"/>
    <property type="evidence" value="ECO:0007669"/>
    <property type="project" value="UniProtKB-KW"/>
</dbReference>
<comment type="caution">
    <text evidence="10">Lacks conserved residue(s) required for the propagation of feature annotation.</text>
</comment>
<dbReference type="Pfam" id="PF01488">
    <property type="entry name" value="Shikimate_DH"/>
    <property type="match status" value="1"/>
</dbReference>
<feature type="binding site" evidence="10">
    <location>
        <position position="68"/>
    </location>
    <ligand>
        <name>shikimate</name>
        <dbReference type="ChEBI" id="CHEBI:36208"/>
    </ligand>
</feature>
<keyword evidence="3 10" id="KW-0521">NADP</keyword>
<dbReference type="PANTHER" id="PTHR21089:SF1">
    <property type="entry name" value="BIFUNCTIONAL 3-DEHYDROQUINATE DEHYDRATASE_SHIKIMATE DEHYDROGENASE, CHLOROPLASTIC"/>
    <property type="match status" value="1"/>
</dbReference>
<dbReference type="InterPro" id="IPR036291">
    <property type="entry name" value="NAD(P)-bd_dom_sf"/>
</dbReference>
<sequence length="295" mass="30591">MIQAKASTGLVALLGHPVQHSLSPLMHNAAFAASGQNLVYLAFDVEPGNLAAALAGLKALGIRGANVTVPHKEAVIPCLDAVDPVAARIGAVNTIVNEDRCLKGYNTDGSGFLRSLVEAGFDPAGKRVVILGAGGAARAVAFALAAAGCASLVLANRTPERATELAGALAGAGLPAPVVYRLGDAGMRPEVEAADLVLNTTSLGMWPRVEETPLPPDWFRPGQWVYDLVYNPLETKFLAGARRRGCRVFSGLDMLLYQGAAAFTLWTGREAPVAVMDRVLREAMGASSGGPAAGR</sequence>
<dbReference type="OrthoDB" id="9792692at2"/>
<dbReference type="Gene3D" id="3.40.50.720">
    <property type="entry name" value="NAD(P)-binding Rossmann-like Domain"/>
    <property type="match status" value="1"/>
</dbReference>
<evidence type="ECO:0000259" key="12">
    <source>
        <dbReference type="Pfam" id="PF08501"/>
    </source>
</evidence>
<dbReference type="CDD" id="cd01065">
    <property type="entry name" value="NAD_bind_Shikimate_DH"/>
    <property type="match status" value="1"/>
</dbReference>
<feature type="binding site" evidence="10">
    <location>
        <position position="258"/>
    </location>
    <ligand>
        <name>shikimate</name>
        <dbReference type="ChEBI" id="CHEBI:36208"/>
    </ligand>
</feature>
<dbReference type="FunFam" id="3.40.50.720:FF:000086">
    <property type="entry name" value="Quinate/shikimate dehydrogenase"/>
    <property type="match status" value="1"/>
</dbReference>
<dbReference type="NCBIfam" id="TIGR00507">
    <property type="entry name" value="aroE"/>
    <property type="match status" value="1"/>
</dbReference>
<evidence type="ECO:0000256" key="7">
    <source>
        <dbReference type="ARBA" id="ARBA00051639"/>
    </source>
</evidence>
<evidence type="ECO:0000313" key="15">
    <source>
        <dbReference type="Proteomes" id="UP000182811"/>
    </source>
</evidence>
<dbReference type="AlphaFoldDB" id="A0A1J5NHP8"/>
<keyword evidence="4 10" id="KW-0560">Oxidoreductase</keyword>
<feature type="domain" description="SDH C-terminal" evidence="13">
    <location>
        <begin position="251"/>
        <end position="281"/>
    </location>
</feature>
<evidence type="ECO:0000256" key="6">
    <source>
        <dbReference type="ARBA" id="ARBA00049442"/>
    </source>
</evidence>
<evidence type="ECO:0000256" key="10">
    <source>
        <dbReference type="HAMAP-Rule" id="MF_00222"/>
    </source>
</evidence>
<evidence type="ECO:0000256" key="2">
    <source>
        <dbReference type="ARBA" id="ARBA00022605"/>
    </source>
</evidence>
<organism evidence="14 15">
    <name type="scientific">Neomoorella thermoacetica</name>
    <name type="common">Clostridium thermoaceticum</name>
    <dbReference type="NCBI Taxonomy" id="1525"/>
    <lineage>
        <taxon>Bacteria</taxon>
        <taxon>Bacillati</taxon>
        <taxon>Bacillota</taxon>
        <taxon>Clostridia</taxon>
        <taxon>Neomoorellales</taxon>
        <taxon>Neomoorellaceae</taxon>
        <taxon>Neomoorella</taxon>
    </lineage>
</organism>
<dbReference type="Pfam" id="PF18317">
    <property type="entry name" value="SDH_C"/>
    <property type="match status" value="1"/>
</dbReference>
<dbReference type="GO" id="GO:0004764">
    <property type="term" value="F:shikimate 3-dehydrogenase (NADP+) activity"/>
    <property type="evidence" value="ECO:0007669"/>
    <property type="project" value="UniProtKB-UniRule"/>
</dbReference>
<dbReference type="GO" id="GO:0050661">
    <property type="term" value="F:NADP binding"/>
    <property type="evidence" value="ECO:0007669"/>
    <property type="project" value="InterPro"/>
</dbReference>
<comment type="caution">
    <text evidence="14">The sequence shown here is derived from an EMBL/GenBank/DDBJ whole genome shotgun (WGS) entry which is preliminary data.</text>
</comment>
<comment type="pathway">
    <text evidence="9">Aromatic compound metabolism; 3,4-dihydroxybenzoate biosynthesis; 3-dehydroquinate from D-quinate (NAD(+) route).</text>
</comment>
<dbReference type="GO" id="GO:0008652">
    <property type="term" value="P:amino acid biosynthetic process"/>
    <property type="evidence" value="ECO:0007669"/>
    <property type="project" value="UniProtKB-KW"/>
</dbReference>
<dbReference type="GO" id="GO:0019632">
    <property type="term" value="P:shikimate metabolic process"/>
    <property type="evidence" value="ECO:0007669"/>
    <property type="project" value="InterPro"/>
</dbReference>
<dbReference type="SUPFAM" id="SSF51735">
    <property type="entry name" value="NAD(P)-binding Rossmann-fold domains"/>
    <property type="match status" value="1"/>
</dbReference>
<comment type="subunit">
    <text evidence="10">Homodimer.</text>
</comment>
<feature type="binding site" evidence="10">
    <location>
        <begin position="132"/>
        <end position="136"/>
    </location>
    <ligand>
        <name>NADP(+)</name>
        <dbReference type="ChEBI" id="CHEBI:58349"/>
    </ligand>
</feature>
<feature type="binding site" evidence="10">
    <location>
        <position position="108"/>
    </location>
    <ligand>
        <name>shikimate</name>
        <dbReference type="ChEBI" id="CHEBI:36208"/>
    </ligand>
</feature>
<accession>A0A1J5NHP8</accession>
<feature type="binding site" evidence="10">
    <location>
        <begin position="156"/>
        <end position="161"/>
    </location>
    <ligand>
        <name>NADP(+)</name>
        <dbReference type="ChEBI" id="CHEBI:58349"/>
    </ligand>
</feature>
<evidence type="ECO:0000259" key="13">
    <source>
        <dbReference type="Pfam" id="PF18317"/>
    </source>
</evidence>
<evidence type="ECO:0000256" key="9">
    <source>
        <dbReference type="ARBA" id="ARBA00060613"/>
    </source>
</evidence>
<dbReference type="InterPro" id="IPR046346">
    <property type="entry name" value="Aminoacid_DH-like_N_sf"/>
</dbReference>
<dbReference type="EMBL" id="MDDC01000014">
    <property type="protein sequence ID" value="OIQ58561.1"/>
    <property type="molecule type" value="Genomic_DNA"/>
</dbReference>
<dbReference type="InterPro" id="IPR013708">
    <property type="entry name" value="Shikimate_DH-bd_N"/>
</dbReference>
<evidence type="ECO:0000259" key="11">
    <source>
        <dbReference type="Pfam" id="PF01488"/>
    </source>
</evidence>
<comment type="similarity">
    <text evidence="10">Belongs to the shikimate dehydrogenase family.</text>
</comment>
<feature type="domain" description="Quinate/shikimate 5-dehydrogenase/glutamyl-tRNA reductase" evidence="11">
    <location>
        <begin position="123"/>
        <end position="172"/>
    </location>
</feature>
<feature type="binding site" evidence="10">
    <location>
        <begin position="21"/>
        <end position="23"/>
    </location>
    <ligand>
        <name>shikimate</name>
        <dbReference type="ChEBI" id="CHEBI:36208"/>
    </ligand>
</feature>
<comment type="pathway">
    <text evidence="1 10">Metabolic intermediate biosynthesis; chorismate biosynthesis; chorismate from D-erythrose 4-phosphate and phosphoenolpyruvate: step 4/7.</text>
</comment>
<evidence type="ECO:0000256" key="1">
    <source>
        <dbReference type="ARBA" id="ARBA00004871"/>
    </source>
</evidence>
<evidence type="ECO:0000256" key="3">
    <source>
        <dbReference type="ARBA" id="ARBA00022857"/>
    </source>
</evidence>
<evidence type="ECO:0000256" key="8">
    <source>
        <dbReference type="ARBA" id="ARBA00052329"/>
    </source>
</evidence>
<comment type="function">
    <text evidence="10">Involved in the biosynthesis of the chorismate, which leads to the biosynthesis of aromatic amino acids. Catalyzes the reversible NADPH linked reduction of 3-dehydroshikimate (DHSA) to yield shikimate (SA).</text>
</comment>
<gene>
    <name evidence="10 14" type="primary">aroE</name>
    <name evidence="14" type="ORF">MOTE_19310</name>
</gene>
<feature type="binding site" evidence="10">
    <location>
        <position position="230"/>
    </location>
    <ligand>
        <name>shikimate</name>
        <dbReference type="ChEBI" id="CHEBI:36208"/>
    </ligand>
</feature>
<evidence type="ECO:0000256" key="5">
    <source>
        <dbReference type="ARBA" id="ARBA00023141"/>
    </source>
</evidence>